<dbReference type="AlphaFoldDB" id="A0A225VTT2"/>
<comment type="caution">
    <text evidence="6">The sequence shown here is derived from an EMBL/GenBank/DDBJ whole genome shotgun (WGS) entry which is preliminary data.</text>
</comment>
<proteinExistence type="inferred from homology"/>
<evidence type="ECO:0000256" key="2">
    <source>
        <dbReference type="ARBA" id="ARBA00010400"/>
    </source>
</evidence>
<evidence type="ECO:0000256" key="4">
    <source>
        <dbReference type="ARBA" id="ARBA00022729"/>
    </source>
</evidence>
<dbReference type="InterPro" id="IPR031825">
    <property type="entry name" value="RXLR"/>
</dbReference>
<dbReference type="Proteomes" id="UP000198211">
    <property type="component" value="Unassembled WGS sequence"/>
</dbReference>
<keyword evidence="7" id="KW-1185">Reference proteome</keyword>
<sequence>MRICYVTMLTVVVVVANTNAMLNSDQVTALNSSPSAGKDFPVQRFLRKRETIEDTIEERGGFKDIADKIQRKAAKLVKYNMWIFGNKSPAWVAQNHPEFANGYNKFWENRMVRGGKYN</sequence>
<evidence type="ECO:0000256" key="1">
    <source>
        <dbReference type="ARBA" id="ARBA00004613"/>
    </source>
</evidence>
<organism evidence="6 7">
    <name type="scientific">Phytophthora megakarya</name>
    <dbReference type="NCBI Taxonomy" id="4795"/>
    <lineage>
        <taxon>Eukaryota</taxon>
        <taxon>Sar</taxon>
        <taxon>Stramenopiles</taxon>
        <taxon>Oomycota</taxon>
        <taxon>Peronosporomycetes</taxon>
        <taxon>Peronosporales</taxon>
        <taxon>Peronosporaceae</taxon>
        <taxon>Phytophthora</taxon>
    </lineage>
</organism>
<name>A0A225VTT2_9STRA</name>
<evidence type="ECO:0000256" key="3">
    <source>
        <dbReference type="ARBA" id="ARBA00022525"/>
    </source>
</evidence>
<comment type="similarity">
    <text evidence="2 5">Belongs to the RxLR effector family.</text>
</comment>
<accession>A0A225VTT2</accession>
<feature type="chain" id="PRO_5028525742" description="RxLR effector protein" evidence="5">
    <location>
        <begin position="21"/>
        <end position="118"/>
    </location>
</feature>
<dbReference type="OrthoDB" id="88741at2759"/>
<dbReference type="Pfam" id="PF16810">
    <property type="entry name" value="RXLR"/>
    <property type="match status" value="1"/>
</dbReference>
<keyword evidence="4 5" id="KW-0732">Signal</keyword>
<evidence type="ECO:0000313" key="6">
    <source>
        <dbReference type="EMBL" id="OWZ07950.1"/>
    </source>
</evidence>
<comment type="domain">
    <text evidence="5">The RxLR-dEER motif acts to carry the protein into the host cell cytoplasm through binding to cell surface phosphatidylinositol-3-phosphate.</text>
</comment>
<gene>
    <name evidence="6" type="ORF">PHMEG_00019587</name>
</gene>
<evidence type="ECO:0000256" key="5">
    <source>
        <dbReference type="RuleBase" id="RU367124"/>
    </source>
</evidence>
<dbReference type="GO" id="GO:0005576">
    <property type="term" value="C:extracellular region"/>
    <property type="evidence" value="ECO:0007669"/>
    <property type="project" value="UniProtKB-SubCell"/>
</dbReference>
<comment type="function">
    <text evidence="5">Effector that suppresses plant defense responses during pathogen infection.</text>
</comment>
<comment type="subcellular location">
    <subcellularLocation>
        <location evidence="1 5">Secreted</location>
    </subcellularLocation>
</comment>
<keyword evidence="3 5" id="KW-0964">Secreted</keyword>
<evidence type="ECO:0000313" key="7">
    <source>
        <dbReference type="Proteomes" id="UP000198211"/>
    </source>
</evidence>
<feature type="signal peptide" evidence="5">
    <location>
        <begin position="1"/>
        <end position="20"/>
    </location>
</feature>
<protein>
    <recommendedName>
        <fullName evidence="5">RxLR effector protein</fullName>
    </recommendedName>
</protein>
<dbReference type="EMBL" id="NBNE01003335">
    <property type="protein sequence ID" value="OWZ07950.1"/>
    <property type="molecule type" value="Genomic_DNA"/>
</dbReference>
<reference evidence="7" key="1">
    <citation type="submission" date="2017-03" db="EMBL/GenBank/DDBJ databases">
        <title>Phytopthora megakarya and P. palmivora, two closely related causual agents of cacao black pod achieved similar genome size and gene model numbers by different mechanisms.</title>
        <authorList>
            <person name="Ali S."/>
            <person name="Shao J."/>
            <person name="Larry D.J."/>
            <person name="Kronmiller B."/>
            <person name="Shen D."/>
            <person name="Strem M.D."/>
            <person name="Melnick R.L."/>
            <person name="Guiltinan M.J."/>
            <person name="Tyler B.M."/>
            <person name="Meinhardt L.W."/>
            <person name="Bailey B.A."/>
        </authorList>
    </citation>
    <scope>NUCLEOTIDE SEQUENCE [LARGE SCALE GENOMIC DNA]</scope>
    <source>
        <strain evidence="7">zdho120</strain>
    </source>
</reference>